<evidence type="ECO:0000313" key="3">
    <source>
        <dbReference type="EMBL" id="KAJ6265020.1"/>
    </source>
</evidence>
<feature type="region of interest" description="Disordered" evidence="1">
    <location>
        <begin position="182"/>
        <end position="239"/>
    </location>
</feature>
<evidence type="ECO:0000256" key="1">
    <source>
        <dbReference type="SAM" id="MobiDB-lite"/>
    </source>
</evidence>
<reference evidence="3" key="1">
    <citation type="submission" date="2023-01" db="EMBL/GenBank/DDBJ databases">
        <title>The chitinases involved in constricting ring structure development in the nematode-trapping fungus Drechslerella dactyloides.</title>
        <authorList>
            <person name="Wang R."/>
            <person name="Zhang L."/>
            <person name="Tang P."/>
            <person name="Li S."/>
            <person name="Liang L."/>
        </authorList>
    </citation>
    <scope>NUCLEOTIDE SEQUENCE</scope>
    <source>
        <strain evidence="3">YMF1.00031</strain>
    </source>
</reference>
<proteinExistence type="predicted"/>
<organism evidence="3 4">
    <name type="scientific">Drechslerella dactyloides</name>
    <name type="common">Nematode-trapping fungus</name>
    <name type="synonym">Arthrobotrys dactyloides</name>
    <dbReference type="NCBI Taxonomy" id="74499"/>
    <lineage>
        <taxon>Eukaryota</taxon>
        <taxon>Fungi</taxon>
        <taxon>Dikarya</taxon>
        <taxon>Ascomycota</taxon>
        <taxon>Pezizomycotina</taxon>
        <taxon>Orbiliomycetes</taxon>
        <taxon>Orbiliales</taxon>
        <taxon>Orbiliaceae</taxon>
        <taxon>Drechslerella</taxon>
    </lineage>
</organism>
<protein>
    <recommendedName>
        <fullName evidence="5">GPI transamidase component GPI16</fullName>
    </recommendedName>
</protein>
<keyword evidence="4" id="KW-1185">Reference proteome</keyword>
<dbReference type="Pfam" id="PF04113">
    <property type="entry name" value="Gpi16"/>
    <property type="match status" value="1"/>
</dbReference>
<name>A0AAD6J7G2_DREDA</name>
<evidence type="ECO:0000313" key="4">
    <source>
        <dbReference type="Proteomes" id="UP001221413"/>
    </source>
</evidence>
<keyword evidence="2" id="KW-0812">Transmembrane</keyword>
<keyword evidence="2" id="KW-0472">Membrane</keyword>
<dbReference type="InterPro" id="IPR007245">
    <property type="entry name" value="PIG-T"/>
</dbReference>
<feature type="compositionally biased region" description="Basic and acidic residues" evidence="1">
    <location>
        <begin position="198"/>
        <end position="208"/>
    </location>
</feature>
<sequence>MPSDPSPAQNSFGEPPRDTQSFLIIRDNLVWLFGHCLICKQDHGTYDIAHILPRHDAERYLSYHKAGLLPGSLNKLGHTINLLPLCRTFHGLLGRASPRLIVVPKDVQFFINGETADYHKRQQAIDNGLDCPKRTIPDASEYNGGFRFYYFADKPPYEPLRSHLIDHSGEVRTGACPTALIINAGRGRPDPSAGDVTAVDKEVEREGTPSEAGGSGDFQEGAGSEGAAPPRKRLKRSGRMTCDAGRQWLPYTSSPLLLLLSRLLPAFLLFSLAGRTVADTYDETLRLQPLSGQFLLASFNFRSHGPIQAFNKQMFQLFPRSLGQILQYTHTRELHLRFALGRWDSELWGAQPDDGQNAGGTGVELWAWVEADDDVEAEARWTSLNNALSGLFCASLNFIDSTRTIRPVMSFSPTGDYPTTNTSRLFLLHGTLPKEPVCTENLTPFLKLLPCKGKFGISTLLDGHKLFDASFQSMSIDVRPICSQETGECDVEIQQNIDMVLDIARSLQRKDSPVPRPRDQHELICDTTKPYGSTEYCFPLDNSFDLPWSLSDLFGKSITGRCPFAVRPDTEVAHVCVAAPRERMIGLVNGDDVIQNTLEDGRRCYTLRDNEPFDVFLPKQEPPTNPQRQEPLLYAERSFTGHGQEHGGVKTVLRNPSETDSIEVVYLESLPWFMKPYLHTLKAQLLPPPPWDADKHAGKVISELYYRPALDRERGTQLEAKIVVPPDSIVIMTYDFEKAVLRYTEYPPDANRGFDVASAIITIPPHRRRSDGKFVPATSIRTTSLLLSLPTPDFSMPYNVIIFTSTIMALAFGSIFNLLVRRFVAVDEVQRMDLKGKIKGLLGKLSKRKVE</sequence>
<evidence type="ECO:0008006" key="5">
    <source>
        <dbReference type="Google" id="ProtNLM"/>
    </source>
</evidence>
<dbReference type="Proteomes" id="UP001221413">
    <property type="component" value="Unassembled WGS sequence"/>
</dbReference>
<dbReference type="PANTHER" id="PTHR12959">
    <property type="entry name" value="GPI TRANSAMIDASE COMPONENT PIG-T-RELATED"/>
    <property type="match status" value="1"/>
</dbReference>
<dbReference type="AlphaFoldDB" id="A0AAD6J7G2"/>
<dbReference type="GO" id="GO:0016255">
    <property type="term" value="P:attachment of GPI anchor to protein"/>
    <property type="evidence" value="ECO:0007669"/>
    <property type="project" value="InterPro"/>
</dbReference>
<gene>
    <name evidence="3" type="ORF">Dda_1175</name>
</gene>
<keyword evidence="2" id="KW-1133">Transmembrane helix</keyword>
<dbReference type="EMBL" id="JAQGDS010000001">
    <property type="protein sequence ID" value="KAJ6265020.1"/>
    <property type="molecule type" value="Genomic_DNA"/>
</dbReference>
<comment type="caution">
    <text evidence="3">The sequence shown here is derived from an EMBL/GenBank/DDBJ whole genome shotgun (WGS) entry which is preliminary data.</text>
</comment>
<accession>A0AAD6J7G2</accession>
<dbReference type="PANTHER" id="PTHR12959:SF11">
    <property type="entry name" value="GPI TRANSAMIDASE COMPONENT PIG-T"/>
    <property type="match status" value="1"/>
</dbReference>
<dbReference type="GO" id="GO:0042765">
    <property type="term" value="C:GPI-anchor transamidase complex"/>
    <property type="evidence" value="ECO:0007669"/>
    <property type="project" value="InterPro"/>
</dbReference>
<evidence type="ECO:0000256" key="2">
    <source>
        <dbReference type="SAM" id="Phobius"/>
    </source>
</evidence>
<feature type="transmembrane region" description="Helical" evidence="2">
    <location>
        <begin position="798"/>
        <end position="820"/>
    </location>
</feature>